<dbReference type="RefSeq" id="WP_061521075.1">
    <property type="nucleotide sequence ID" value="NZ_JARLZY010000005.1"/>
</dbReference>
<comment type="caution">
    <text evidence="2">The sequence shown here is derived from an EMBL/GenBank/DDBJ whole genome shotgun (WGS) entry which is preliminary data.</text>
</comment>
<evidence type="ECO:0000256" key="1">
    <source>
        <dbReference type="SAM" id="Phobius"/>
    </source>
</evidence>
<accession>A0A150F9A7</accession>
<dbReference type="AlphaFoldDB" id="A0A150F9A7"/>
<evidence type="ECO:0000313" key="3">
    <source>
        <dbReference type="Proteomes" id="UP000075430"/>
    </source>
</evidence>
<evidence type="ECO:0000313" key="2">
    <source>
        <dbReference type="EMBL" id="KXZ21711.1"/>
    </source>
</evidence>
<feature type="transmembrane region" description="Helical" evidence="1">
    <location>
        <begin position="23"/>
        <end position="43"/>
    </location>
</feature>
<name>A0A150F9A7_9BACI</name>
<gene>
    <name evidence="2" type="ORF">AXI58_12215</name>
</gene>
<sequence length="78" mass="7927">MYPHHEMYRGNFGPGGYPARGPFLFGAPLVGGFLGGLLGGALVTGFARPPYAYGAAGYGYGGAPYGGFGPGAGYPPFY</sequence>
<keyword evidence="1" id="KW-0472">Membrane</keyword>
<proteinExistence type="predicted"/>
<dbReference type="EMBL" id="LSBA01000006">
    <property type="protein sequence ID" value="KXZ21711.1"/>
    <property type="molecule type" value="Genomic_DNA"/>
</dbReference>
<organism evidence="2 3">
    <name type="scientific">Bacillus nakamurai</name>
    <dbReference type="NCBI Taxonomy" id="1793963"/>
    <lineage>
        <taxon>Bacteria</taxon>
        <taxon>Bacillati</taxon>
        <taxon>Bacillota</taxon>
        <taxon>Bacilli</taxon>
        <taxon>Bacillales</taxon>
        <taxon>Bacillaceae</taxon>
        <taxon>Bacillus</taxon>
    </lineage>
</organism>
<keyword evidence="1" id="KW-1133">Transmembrane helix</keyword>
<reference evidence="3" key="1">
    <citation type="submission" date="2016-02" db="EMBL/GenBank/DDBJ databases">
        <authorList>
            <person name="Dunlap C."/>
        </authorList>
    </citation>
    <scope>NUCLEOTIDE SEQUENCE [LARGE SCALE GENOMIC DNA]</scope>
    <source>
        <strain evidence="3">NRRL B-41092</strain>
    </source>
</reference>
<keyword evidence="1" id="KW-0812">Transmembrane</keyword>
<dbReference type="Proteomes" id="UP000075430">
    <property type="component" value="Unassembled WGS sequence"/>
</dbReference>
<protein>
    <submittedName>
        <fullName evidence="2">Uncharacterized protein</fullName>
    </submittedName>
</protein>
<keyword evidence="3" id="KW-1185">Reference proteome</keyword>